<feature type="region of interest" description="Disordered" evidence="1">
    <location>
        <begin position="1"/>
        <end position="68"/>
    </location>
</feature>
<feature type="compositionally biased region" description="Low complexity" evidence="1">
    <location>
        <begin position="1"/>
        <end position="11"/>
    </location>
</feature>
<name>A0A1V3WET1_MYCKA</name>
<feature type="compositionally biased region" description="Basic and acidic residues" evidence="1">
    <location>
        <begin position="43"/>
        <end position="55"/>
    </location>
</feature>
<comment type="caution">
    <text evidence="2">The sequence shown here is derived from an EMBL/GenBank/DDBJ whole genome shotgun (WGS) entry which is preliminary data.</text>
</comment>
<accession>A0A1V3WET1</accession>
<dbReference type="Proteomes" id="UP000188532">
    <property type="component" value="Unassembled WGS sequence"/>
</dbReference>
<feature type="compositionally biased region" description="Low complexity" evidence="1">
    <location>
        <begin position="19"/>
        <end position="31"/>
    </location>
</feature>
<feature type="region of interest" description="Disordered" evidence="1">
    <location>
        <begin position="83"/>
        <end position="106"/>
    </location>
</feature>
<evidence type="ECO:0000256" key="1">
    <source>
        <dbReference type="SAM" id="MobiDB-lite"/>
    </source>
</evidence>
<dbReference type="EMBL" id="MVBN01000011">
    <property type="protein sequence ID" value="OOK65278.1"/>
    <property type="molecule type" value="Genomic_DNA"/>
</dbReference>
<sequence length="106" mass="10578">MHSAALTGTPATSPPTGPAKPAASTAAASSSGSGGMGMMPMGRRGEGAESTRVHSYEQPIPEIESEGRPGVVGAAAKAEPVVKPEAHNAVKARIAARKKETSTDDA</sequence>
<evidence type="ECO:0000313" key="2">
    <source>
        <dbReference type="EMBL" id="OOK65278.1"/>
    </source>
</evidence>
<dbReference type="AlphaFoldDB" id="A0A1V3WET1"/>
<evidence type="ECO:0000313" key="3">
    <source>
        <dbReference type="Proteomes" id="UP000188532"/>
    </source>
</evidence>
<protein>
    <submittedName>
        <fullName evidence="2">Transcriptional regulator, Fis family domain protein</fullName>
    </submittedName>
</protein>
<organism evidence="2 3">
    <name type="scientific">Mycobacterium kansasii</name>
    <dbReference type="NCBI Taxonomy" id="1768"/>
    <lineage>
        <taxon>Bacteria</taxon>
        <taxon>Bacillati</taxon>
        <taxon>Actinomycetota</taxon>
        <taxon>Actinomycetes</taxon>
        <taxon>Mycobacteriales</taxon>
        <taxon>Mycobacteriaceae</taxon>
        <taxon>Mycobacterium</taxon>
    </lineage>
</organism>
<gene>
    <name evidence="2" type="ORF">BZL29_7821</name>
</gene>
<feature type="compositionally biased region" description="Basic and acidic residues" evidence="1">
    <location>
        <begin position="97"/>
        <end position="106"/>
    </location>
</feature>
<proteinExistence type="predicted"/>
<reference evidence="2 3" key="1">
    <citation type="submission" date="2017-02" db="EMBL/GenBank/DDBJ databases">
        <title>Complete genome sequences of Mycobacterium kansasii strains isolated from rhesus macaques.</title>
        <authorList>
            <person name="Panda A."/>
            <person name="Nagaraj S."/>
            <person name="Zhao X."/>
            <person name="Tettelin H."/>
            <person name="Detolla L.J."/>
        </authorList>
    </citation>
    <scope>NUCLEOTIDE SEQUENCE [LARGE SCALE GENOMIC DNA]</scope>
    <source>
        <strain evidence="2 3">11-3469</strain>
    </source>
</reference>